<feature type="repeat" description="ANK" evidence="3">
    <location>
        <begin position="73"/>
        <end position="105"/>
    </location>
</feature>
<dbReference type="VEuPathDB" id="CryptoDB:Cvel_11777"/>
<protein>
    <submittedName>
        <fullName evidence="4">Uncharacterized protein</fullName>
    </submittedName>
</protein>
<accession>A0A0G4I860</accession>
<reference evidence="4" key="1">
    <citation type="submission" date="2014-11" db="EMBL/GenBank/DDBJ databases">
        <authorList>
            <person name="Otto D Thomas"/>
            <person name="Naeem Raeece"/>
        </authorList>
    </citation>
    <scope>NUCLEOTIDE SEQUENCE</scope>
</reference>
<keyword evidence="1" id="KW-0677">Repeat</keyword>
<dbReference type="AlphaFoldDB" id="A0A0G4I860"/>
<evidence type="ECO:0000256" key="1">
    <source>
        <dbReference type="ARBA" id="ARBA00022737"/>
    </source>
</evidence>
<dbReference type="PROSITE" id="PS50088">
    <property type="entry name" value="ANK_REPEAT"/>
    <property type="match status" value="2"/>
</dbReference>
<evidence type="ECO:0000256" key="2">
    <source>
        <dbReference type="ARBA" id="ARBA00023043"/>
    </source>
</evidence>
<proteinExistence type="predicted"/>
<name>A0A0G4I860_9ALVE</name>
<dbReference type="PANTHER" id="PTHR24171:SF9">
    <property type="entry name" value="ANKYRIN REPEAT DOMAIN-CONTAINING PROTEIN 39"/>
    <property type="match status" value="1"/>
</dbReference>
<organism evidence="4">
    <name type="scientific">Chromera velia CCMP2878</name>
    <dbReference type="NCBI Taxonomy" id="1169474"/>
    <lineage>
        <taxon>Eukaryota</taxon>
        <taxon>Sar</taxon>
        <taxon>Alveolata</taxon>
        <taxon>Colpodellida</taxon>
        <taxon>Chromeraceae</taxon>
        <taxon>Chromera</taxon>
    </lineage>
</organism>
<feature type="repeat" description="ANK" evidence="3">
    <location>
        <begin position="137"/>
        <end position="169"/>
    </location>
</feature>
<dbReference type="Pfam" id="PF12796">
    <property type="entry name" value="Ank_2"/>
    <property type="match status" value="1"/>
</dbReference>
<evidence type="ECO:0000313" key="4">
    <source>
        <dbReference type="EMBL" id="CEM53171.1"/>
    </source>
</evidence>
<sequence length="182" mass="19758">MNARYCMDLSPLFTCDIGNVIRSFAPVGAEQLYEMLDEFFEVEKWEEGEERRVKREDLAFLLHVGVDMDGLVDSETALIKAVIATSFEAVKILIETGAGVSMRNSISNSALHIGGIAFEIAEFLVSCGADVNAENCDGRQPLSLAAQRNQTDVIDLYLKHGAAINAVDEEGDMALHAAAMTG</sequence>
<dbReference type="EMBL" id="CDMZ01005549">
    <property type="protein sequence ID" value="CEM53171.1"/>
    <property type="molecule type" value="Genomic_DNA"/>
</dbReference>
<dbReference type="SUPFAM" id="SSF48403">
    <property type="entry name" value="Ankyrin repeat"/>
    <property type="match status" value="1"/>
</dbReference>
<dbReference type="PhylomeDB" id="A0A0G4I860"/>
<dbReference type="InterPro" id="IPR036770">
    <property type="entry name" value="Ankyrin_rpt-contain_sf"/>
</dbReference>
<dbReference type="PROSITE" id="PS50297">
    <property type="entry name" value="ANK_REP_REGION"/>
    <property type="match status" value="1"/>
</dbReference>
<gene>
    <name evidence="4" type="ORF">Cvel_11777</name>
</gene>
<dbReference type="SMART" id="SM00248">
    <property type="entry name" value="ANK"/>
    <property type="match status" value="3"/>
</dbReference>
<dbReference type="InterPro" id="IPR002110">
    <property type="entry name" value="Ankyrin_rpt"/>
</dbReference>
<dbReference type="PANTHER" id="PTHR24171">
    <property type="entry name" value="ANKYRIN REPEAT DOMAIN-CONTAINING PROTEIN 39-RELATED"/>
    <property type="match status" value="1"/>
</dbReference>
<evidence type="ECO:0000256" key="3">
    <source>
        <dbReference type="PROSITE-ProRule" id="PRU00023"/>
    </source>
</evidence>
<dbReference type="Gene3D" id="1.25.40.20">
    <property type="entry name" value="Ankyrin repeat-containing domain"/>
    <property type="match status" value="2"/>
</dbReference>
<keyword evidence="2 3" id="KW-0040">ANK repeat</keyword>